<protein>
    <submittedName>
        <fullName evidence="1">Uncharacterized protein</fullName>
    </submittedName>
</protein>
<comment type="caution">
    <text evidence="1">The sequence shown here is derived from an EMBL/GenBank/DDBJ whole genome shotgun (WGS) entry which is preliminary data.</text>
</comment>
<dbReference type="STRING" id="129140.ALO44_03903"/>
<dbReference type="Proteomes" id="UP001610657">
    <property type="component" value="Unassembled WGS sequence"/>
</dbReference>
<reference evidence="2 4" key="2">
    <citation type="submission" date="2023-08" db="EMBL/GenBank/DDBJ databases">
        <title>Genomic and mutational analysis of Pseudomonas syringae pv. tagetis EB037 pathogenicity on sunflower.</title>
        <authorList>
            <person name="Maul J.E."/>
        </authorList>
    </citation>
    <scope>NUCLEOTIDE SEQUENCE [LARGE SCALE GENOMIC DNA]</scope>
    <source>
        <strain evidence="2 4">EB037_T1</strain>
    </source>
</reference>
<accession>A0A0N8T2V9</accession>
<proteinExistence type="predicted"/>
<dbReference type="PATRIC" id="fig|129140.3.peg.5082"/>
<organism evidence="1 3">
    <name type="scientific">Pseudomonas syringae pv. tagetis</name>
    <dbReference type="NCBI Taxonomy" id="129140"/>
    <lineage>
        <taxon>Bacteria</taxon>
        <taxon>Pseudomonadati</taxon>
        <taxon>Pseudomonadota</taxon>
        <taxon>Gammaproteobacteria</taxon>
        <taxon>Pseudomonadales</taxon>
        <taxon>Pseudomonadaceae</taxon>
        <taxon>Pseudomonas</taxon>
    </lineage>
</organism>
<dbReference type="EMBL" id="LJRM01000139">
    <property type="protein sequence ID" value="KPY83880.1"/>
    <property type="molecule type" value="Genomic_DNA"/>
</dbReference>
<keyword evidence="4" id="KW-1185">Reference proteome</keyword>
<gene>
    <name evidence="1" type="ORF">ALO44_03903</name>
    <name evidence="2" type="ORF">RA271_22765</name>
</gene>
<evidence type="ECO:0000313" key="2">
    <source>
        <dbReference type="EMBL" id="MFH7517989.1"/>
    </source>
</evidence>
<evidence type="ECO:0000313" key="1">
    <source>
        <dbReference type="EMBL" id="KPY83880.1"/>
    </source>
</evidence>
<dbReference type="AlphaFoldDB" id="A0A0N8T2V9"/>
<evidence type="ECO:0000313" key="4">
    <source>
        <dbReference type="Proteomes" id="UP001610657"/>
    </source>
</evidence>
<dbReference type="RefSeq" id="WP_147479881.1">
    <property type="nucleotide sequence ID" value="NZ_CP092923.1"/>
</dbReference>
<evidence type="ECO:0000313" key="3">
    <source>
        <dbReference type="Proteomes" id="UP000050474"/>
    </source>
</evidence>
<dbReference type="GeneID" id="96217283"/>
<name>A0A0N8T2V9_9PSED</name>
<dbReference type="Proteomes" id="UP000050474">
    <property type="component" value="Unassembled WGS sequence"/>
</dbReference>
<sequence length="190" mass="20517">MMGTAETIRKTLTRLAELSNEIPAAQAAWKASLLGEGDPGELAKQKDSLTSEQVVEAARLEALEERLRSEQEAADDFEQQRNAKAANAIVSEHAAWVQQLKDKAGEFLAIINSAPSTDTFYTLALGASKHLEAINVASVPDFYADAVKLKHALDKTIDRVARPARVVASIRNARISLQMKTAASPAPVLL</sequence>
<reference evidence="1 3" key="1">
    <citation type="submission" date="2015-09" db="EMBL/GenBank/DDBJ databases">
        <title>Genome announcement of multiple Pseudomonas syringae strains.</title>
        <authorList>
            <person name="Thakur S."/>
            <person name="Wang P.W."/>
            <person name="Gong Y."/>
            <person name="Weir B.S."/>
            <person name="Guttman D.S."/>
        </authorList>
    </citation>
    <scope>NUCLEOTIDE SEQUENCE [LARGE SCALE GENOMIC DNA]</scope>
    <source>
        <strain evidence="1 3">ICMP4091</strain>
    </source>
</reference>
<dbReference type="EMBL" id="JAVCQK010000020">
    <property type="protein sequence ID" value="MFH7517989.1"/>
    <property type="molecule type" value="Genomic_DNA"/>
</dbReference>